<dbReference type="PANTHER" id="PTHR11219:SF69">
    <property type="entry name" value="TENEURIN-A"/>
    <property type="match status" value="1"/>
</dbReference>
<evidence type="ECO:0000256" key="8">
    <source>
        <dbReference type="ARBA" id="ARBA00023180"/>
    </source>
</evidence>
<feature type="region of interest" description="Disordered" evidence="10">
    <location>
        <begin position="795"/>
        <end position="825"/>
    </location>
</feature>
<comment type="subcellular location">
    <subcellularLocation>
        <location evidence="1">Membrane</location>
        <topology evidence="1">Single-pass type I membrane protein</topology>
    </subcellularLocation>
</comment>
<dbReference type="KEGG" id="hazt:108673177"/>
<keyword evidence="7 9" id="KW-1015">Disulfide bond</keyword>
<dbReference type="Gene3D" id="2.10.25.10">
    <property type="entry name" value="Laminin"/>
    <property type="match status" value="5"/>
</dbReference>
<feature type="domain" description="EGF-like" evidence="12">
    <location>
        <begin position="72"/>
        <end position="105"/>
    </location>
</feature>
<dbReference type="Pfam" id="PF21700">
    <property type="entry name" value="EGF_DL_JAG"/>
    <property type="match status" value="2"/>
</dbReference>
<feature type="domain" description="EGF-like" evidence="12">
    <location>
        <begin position="109"/>
        <end position="137"/>
    </location>
</feature>
<feature type="compositionally biased region" description="Polar residues" evidence="10">
    <location>
        <begin position="540"/>
        <end position="555"/>
    </location>
</feature>
<dbReference type="FunFam" id="2.10.25.10:FF:000018">
    <property type="entry name" value="Delta-like 1"/>
    <property type="match status" value="3"/>
</dbReference>
<organism evidence="13 14">
    <name type="scientific">Hyalella azteca</name>
    <name type="common">Amphipod</name>
    <dbReference type="NCBI Taxonomy" id="294128"/>
    <lineage>
        <taxon>Eukaryota</taxon>
        <taxon>Metazoa</taxon>
        <taxon>Ecdysozoa</taxon>
        <taxon>Arthropoda</taxon>
        <taxon>Crustacea</taxon>
        <taxon>Multicrustacea</taxon>
        <taxon>Malacostraca</taxon>
        <taxon>Eumalacostraca</taxon>
        <taxon>Peracarida</taxon>
        <taxon>Amphipoda</taxon>
        <taxon>Senticaudata</taxon>
        <taxon>Talitrida</taxon>
        <taxon>Talitroidea</taxon>
        <taxon>Hyalellidae</taxon>
        <taxon>Hyalella</taxon>
    </lineage>
</organism>
<evidence type="ECO:0000259" key="12">
    <source>
        <dbReference type="PROSITE" id="PS50026"/>
    </source>
</evidence>
<evidence type="ECO:0000313" key="14">
    <source>
        <dbReference type="RefSeq" id="XP_018016458.1"/>
    </source>
</evidence>
<dbReference type="GO" id="GO:0016020">
    <property type="term" value="C:membrane"/>
    <property type="evidence" value="ECO:0007669"/>
    <property type="project" value="UniProtKB-SubCell"/>
</dbReference>
<dbReference type="PROSITE" id="PS50026">
    <property type="entry name" value="EGF_3"/>
    <property type="match status" value="4"/>
</dbReference>
<evidence type="ECO:0000256" key="1">
    <source>
        <dbReference type="ARBA" id="ARBA00004479"/>
    </source>
</evidence>
<keyword evidence="5" id="KW-1133">Transmembrane helix</keyword>
<feature type="compositionally biased region" description="Polar residues" evidence="10">
    <location>
        <begin position="323"/>
        <end position="336"/>
    </location>
</feature>
<evidence type="ECO:0000256" key="9">
    <source>
        <dbReference type="PROSITE-ProRule" id="PRU00076"/>
    </source>
</evidence>
<feature type="region of interest" description="Disordered" evidence="10">
    <location>
        <begin position="681"/>
        <end position="700"/>
    </location>
</feature>
<name>A0A8B7NRX8_HYAAZ</name>
<feature type="disulfide bond" evidence="9">
    <location>
        <begin position="127"/>
        <end position="136"/>
    </location>
</feature>
<dbReference type="AlphaFoldDB" id="A0A8B7NRX8"/>
<dbReference type="PROSITE" id="PS00022">
    <property type="entry name" value="EGF_1"/>
    <property type="match status" value="4"/>
</dbReference>
<dbReference type="GeneID" id="108673177"/>
<dbReference type="PROSITE" id="PS51257">
    <property type="entry name" value="PROKAR_LIPOPROTEIN"/>
    <property type="match status" value="1"/>
</dbReference>
<dbReference type="Proteomes" id="UP000694843">
    <property type="component" value="Unplaced"/>
</dbReference>
<evidence type="ECO:0000256" key="6">
    <source>
        <dbReference type="ARBA" id="ARBA00023136"/>
    </source>
</evidence>
<accession>A0A8B7NRX8</accession>
<feature type="disulfide bond" evidence="9">
    <location>
        <begin position="301"/>
        <end position="310"/>
    </location>
</feature>
<dbReference type="InterPro" id="IPR051216">
    <property type="entry name" value="Teneurin"/>
</dbReference>
<dbReference type="OMA" id="CSANCHK"/>
<feature type="region of interest" description="Disordered" evidence="10">
    <location>
        <begin position="321"/>
        <end position="385"/>
    </location>
</feature>
<feature type="compositionally biased region" description="Low complexity" evidence="10">
    <location>
        <begin position="364"/>
        <end position="374"/>
    </location>
</feature>
<keyword evidence="6" id="KW-0472">Membrane</keyword>
<feature type="compositionally biased region" description="Polar residues" evidence="10">
    <location>
        <begin position="597"/>
        <end position="608"/>
    </location>
</feature>
<feature type="compositionally biased region" description="Low complexity" evidence="10">
    <location>
        <begin position="556"/>
        <end position="574"/>
    </location>
</feature>
<protein>
    <submittedName>
        <fullName evidence="14">Protein eyes shut</fullName>
    </submittedName>
</protein>
<dbReference type="OrthoDB" id="6130531at2759"/>
<feature type="compositionally biased region" description="Low complexity" evidence="10">
    <location>
        <begin position="337"/>
        <end position="357"/>
    </location>
</feature>
<keyword evidence="13" id="KW-1185">Reference proteome</keyword>
<feature type="domain" description="EGF-like" evidence="12">
    <location>
        <begin position="271"/>
        <end position="311"/>
    </location>
</feature>
<keyword evidence="11" id="KW-0732">Signal</keyword>
<feature type="signal peptide" evidence="11">
    <location>
        <begin position="1"/>
        <end position="24"/>
    </location>
</feature>
<keyword evidence="8" id="KW-0325">Glycoprotein</keyword>
<keyword evidence="4" id="KW-0677">Repeat</keyword>
<keyword evidence="2 9" id="KW-0245">EGF-like domain</keyword>
<feature type="compositionally biased region" description="Polar residues" evidence="10">
    <location>
        <begin position="684"/>
        <end position="699"/>
    </location>
</feature>
<dbReference type="RefSeq" id="XP_018016458.1">
    <property type="nucleotide sequence ID" value="XM_018160969.2"/>
</dbReference>
<evidence type="ECO:0000256" key="10">
    <source>
        <dbReference type="SAM" id="MobiDB-lite"/>
    </source>
</evidence>
<feature type="region of interest" description="Disordered" evidence="10">
    <location>
        <begin position="597"/>
        <end position="621"/>
    </location>
</feature>
<feature type="disulfide bond" evidence="9">
    <location>
        <begin position="282"/>
        <end position="299"/>
    </location>
</feature>
<evidence type="ECO:0000256" key="2">
    <source>
        <dbReference type="ARBA" id="ARBA00022536"/>
    </source>
</evidence>
<evidence type="ECO:0000256" key="3">
    <source>
        <dbReference type="ARBA" id="ARBA00022692"/>
    </source>
</evidence>
<sequence length="865" mass="93949">MAKRAELRASLILLLLSSCCSSSATPQESVITEESSTASVRGSCGASSSSHGVCGPDGKLRCRAGWTGRLCDQPVCSANCHKQHGFCTKPGECICQMGWRGENCDECIPLPGCEHGSCNGTSFTCSCHDGWTGPHCSQAVCRAGCHATRGYCDSPGECKCRIGWGGATCDECAVVPGCQNGYCQKPLECRCKPGWTGNLCQTPVCAEGCHPEHGTCSKPGECRCEVGWYGPQCSTCHPYPGCKNGHCSRPWECICDSGWTGMTCDKRIERIAGYCDTNTNVCLNGGTCIDVLGPRNFTCSCPSLFTGMRCDYLADRRPRPSASFKTSVTPSAKKFQSTQTSTSATTTTTSTTTPKSTTARKIKSTTTKPSSTTTRPEEDVDEDDYDPVVDEYDEAPRGQHSRIHSVTASPNKLKQLREQQELDAKNARRIFLQKQATITFRQPKIVPTVRTRSRPLKLPFTIIDRKHLSLPVFLPRVSDVIRKNDTLSENANQNGTIFEEDANTSDLTQPTNSTTVLDRPGKGSRDDTSSSSRTEMLLKNETSSLLTNSIENPVNTTTTSSPPVSDTSTSSTTFATALPSSNLVISPVKLERIESTVSVKENSDSIQDSPLPWKQEPHKDSLKGEQTIKDLLENYEKPQPVLVVDYDDPVNEELNGIQNSDDNQIDGGLSFLNENRRFLGPESLNLTPENSQESTSNGPSRPMFLVAVRPIPHPDGSVRPIGAGGNPLINFSHGNFPSATFLGESQNGKFLPHGRSVGSGRGPIQFSSPSFSVSNPATFNLRHFAPQTRLSRRIGHASSTAPITQRYSTENGRVATTHSSSPSSEAKNIHFYQEHSDGSVHIGVNRHTPQEEIINAFIEIKKARP</sequence>
<feature type="region of interest" description="Disordered" evidence="10">
    <location>
        <begin position="492"/>
        <end position="574"/>
    </location>
</feature>
<evidence type="ECO:0000256" key="5">
    <source>
        <dbReference type="ARBA" id="ARBA00022989"/>
    </source>
</evidence>
<dbReference type="PROSITE" id="PS01186">
    <property type="entry name" value="EGF_2"/>
    <property type="match status" value="2"/>
</dbReference>
<comment type="caution">
    <text evidence="9">Lacks conserved residue(s) required for the propagation of feature annotation.</text>
</comment>
<feature type="compositionally biased region" description="Polar residues" evidence="10">
    <location>
        <begin position="504"/>
        <end position="516"/>
    </location>
</feature>
<keyword evidence="3" id="KW-0812">Transmembrane</keyword>
<feature type="domain" description="EGF-like" evidence="12">
    <location>
        <begin position="201"/>
        <end position="234"/>
    </location>
</feature>
<dbReference type="Pfam" id="PF00008">
    <property type="entry name" value="EGF"/>
    <property type="match status" value="1"/>
</dbReference>
<dbReference type="SUPFAM" id="SSF57196">
    <property type="entry name" value="EGF/Laminin"/>
    <property type="match status" value="1"/>
</dbReference>
<feature type="compositionally biased region" description="Basic and acidic residues" evidence="10">
    <location>
        <begin position="519"/>
        <end position="528"/>
    </location>
</feature>
<evidence type="ECO:0000256" key="4">
    <source>
        <dbReference type="ARBA" id="ARBA00022737"/>
    </source>
</evidence>
<reference evidence="14" key="1">
    <citation type="submission" date="2025-08" db="UniProtKB">
        <authorList>
            <consortium name="RefSeq"/>
        </authorList>
    </citation>
    <scope>IDENTIFICATION</scope>
    <source>
        <tissue evidence="14">Whole organism</tissue>
    </source>
</reference>
<evidence type="ECO:0000256" key="11">
    <source>
        <dbReference type="SAM" id="SignalP"/>
    </source>
</evidence>
<evidence type="ECO:0000256" key="7">
    <source>
        <dbReference type="ARBA" id="ARBA00023157"/>
    </source>
</evidence>
<dbReference type="CDD" id="cd00054">
    <property type="entry name" value="EGF_CA"/>
    <property type="match status" value="1"/>
</dbReference>
<evidence type="ECO:0000313" key="13">
    <source>
        <dbReference type="Proteomes" id="UP000694843"/>
    </source>
</evidence>
<dbReference type="SMART" id="SM00181">
    <property type="entry name" value="EGF"/>
    <property type="match status" value="7"/>
</dbReference>
<feature type="chain" id="PRO_5034085840" evidence="11">
    <location>
        <begin position="25"/>
        <end position="865"/>
    </location>
</feature>
<feature type="disulfide bond" evidence="9">
    <location>
        <begin position="224"/>
        <end position="233"/>
    </location>
</feature>
<feature type="compositionally biased region" description="Polar residues" evidence="10">
    <location>
        <begin position="797"/>
        <end position="825"/>
    </location>
</feature>
<gene>
    <name evidence="14" type="primary">LOC108673177</name>
</gene>
<dbReference type="InterPro" id="IPR000742">
    <property type="entry name" value="EGF"/>
</dbReference>
<feature type="disulfide bond" evidence="9">
    <location>
        <begin position="95"/>
        <end position="104"/>
    </location>
</feature>
<dbReference type="PANTHER" id="PTHR11219">
    <property type="entry name" value="TENEURIN AND N-ACETYLGLUCOSAMINE-1-PHOSPHODIESTER ALPHA-N-ACETYLGLUCOSAMINIDASE"/>
    <property type="match status" value="1"/>
</dbReference>
<proteinExistence type="predicted"/>